<name>A0ABX1PX14_9RHOO</name>
<dbReference type="RefSeq" id="WP_169255859.1">
    <property type="nucleotide sequence ID" value="NZ_WTVN01000012.1"/>
</dbReference>
<comment type="caution">
    <text evidence="1">The sequence shown here is derived from an EMBL/GenBank/DDBJ whole genome shotgun (WGS) entry which is preliminary data.</text>
</comment>
<dbReference type="Proteomes" id="UP000623795">
    <property type="component" value="Unassembled WGS sequence"/>
</dbReference>
<dbReference type="EMBL" id="WTVN01000012">
    <property type="protein sequence ID" value="NMG43984.1"/>
    <property type="molecule type" value="Genomic_DNA"/>
</dbReference>
<evidence type="ECO:0000313" key="2">
    <source>
        <dbReference type="Proteomes" id="UP000623795"/>
    </source>
</evidence>
<protein>
    <submittedName>
        <fullName evidence="1">Uncharacterized protein</fullName>
    </submittedName>
</protein>
<gene>
    <name evidence="1" type="ORF">GPA22_09615</name>
</gene>
<accession>A0ABX1PX14</accession>
<evidence type="ECO:0000313" key="1">
    <source>
        <dbReference type="EMBL" id="NMG43984.1"/>
    </source>
</evidence>
<proteinExistence type="predicted"/>
<keyword evidence="2" id="KW-1185">Reference proteome</keyword>
<organism evidence="1 2">
    <name type="scientific">Aromatoleum toluvorans</name>
    <dbReference type="NCBI Taxonomy" id="92002"/>
    <lineage>
        <taxon>Bacteria</taxon>
        <taxon>Pseudomonadati</taxon>
        <taxon>Pseudomonadota</taxon>
        <taxon>Betaproteobacteria</taxon>
        <taxon>Rhodocyclales</taxon>
        <taxon>Rhodocyclaceae</taxon>
        <taxon>Aromatoleum</taxon>
    </lineage>
</organism>
<reference evidence="1 2" key="1">
    <citation type="submission" date="2019-12" db="EMBL/GenBank/DDBJ databases">
        <title>Comparative genomics gives insights into the taxonomy of the Azoarcus-Aromatoleum group and reveals separate origins of nif in the plant-associated Azoarcus and non-plant-associated Aromatoleum sub-groups.</title>
        <authorList>
            <person name="Lafos M."/>
            <person name="Maluk M."/>
            <person name="Batista M."/>
            <person name="Junghare M."/>
            <person name="Carmona M."/>
            <person name="Faoro H."/>
            <person name="Cruz L.M."/>
            <person name="Battistoni F."/>
            <person name="De Souza E."/>
            <person name="Pedrosa F."/>
            <person name="Chen W.-M."/>
            <person name="Poole P.S."/>
            <person name="Dixon R.A."/>
            <person name="James E.K."/>
        </authorList>
    </citation>
    <scope>NUCLEOTIDE SEQUENCE [LARGE SCALE GENOMIC DNA]</scope>
    <source>
        <strain evidence="1 2">Td21</strain>
    </source>
</reference>
<sequence length="143" mass="15251">MSDITSTARVDANREESRTAAQTAAVVPALALDHREAKARALSVLWTGDPSIAARDAFNALAERNRQLVNGSPAEIRVALADQVALLEATVSAYTIAAARERKIENRRALAGVALRASTTLTQVLLALHRVTEDQRNGAAINV</sequence>